<dbReference type="InterPro" id="IPR011701">
    <property type="entry name" value="MFS"/>
</dbReference>
<evidence type="ECO:0000256" key="1">
    <source>
        <dbReference type="ARBA" id="ARBA00004651"/>
    </source>
</evidence>
<protein>
    <submittedName>
        <fullName evidence="7">Major Facilitator Superfamily protein</fullName>
    </submittedName>
</protein>
<comment type="caution">
    <text evidence="7">The sequence shown here is derived from an EMBL/GenBank/DDBJ whole genome shotgun (WGS) entry which is preliminary data.</text>
</comment>
<evidence type="ECO:0000256" key="4">
    <source>
        <dbReference type="ARBA" id="ARBA00022692"/>
    </source>
</evidence>
<dbReference type="InterPro" id="IPR050171">
    <property type="entry name" value="MFS_Transporters"/>
</dbReference>
<dbReference type="EMBL" id="JPGB01000006">
    <property type="protein sequence ID" value="KEQ49817.1"/>
    <property type="molecule type" value="Genomic_DNA"/>
</dbReference>
<dbReference type="GO" id="GO:0005886">
    <property type="term" value="C:plasma membrane"/>
    <property type="evidence" value="ECO:0007669"/>
    <property type="project" value="UniProtKB-SubCell"/>
</dbReference>
<keyword evidence="2" id="KW-0813">Transport</keyword>
<dbReference type="Proteomes" id="UP000028098">
    <property type="component" value="Unassembled WGS sequence"/>
</dbReference>
<comment type="subcellular location">
    <subcellularLocation>
        <location evidence="1">Cell membrane</location>
        <topology evidence="1">Multi-pass membrane protein</topology>
    </subcellularLocation>
</comment>
<accession>A0A081R3P4</accession>
<evidence type="ECO:0000256" key="2">
    <source>
        <dbReference type="ARBA" id="ARBA00022448"/>
    </source>
</evidence>
<dbReference type="InterPro" id="IPR020846">
    <property type="entry name" value="MFS_dom"/>
</dbReference>
<dbReference type="PROSITE" id="PS50850">
    <property type="entry name" value="MFS"/>
    <property type="match status" value="1"/>
</dbReference>
<organism evidence="7 8">
    <name type="scientific">Streptococcus oralis</name>
    <dbReference type="NCBI Taxonomy" id="1303"/>
    <lineage>
        <taxon>Bacteria</taxon>
        <taxon>Bacillati</taxon>
        <taxon>Bacillota</taxon>
        <taxon>Bacilli</taxon>
        <taxon>Lactobacillales</taxon>
        <taxon>Streptococcaceae</taxon>
        <taxon>Streptococcus</taxon>
    </lineage>
</organism>
<keyword evidence="4" id="KW-0812">Transmembrane</keyword>
<keyword evidence="3" id="KW-1003">Cell membrane</keyword>
<dbReference type="OMA" id="FSLNYWA"/>
<dbReference type="SUPFAM" id="SSF103473">
    <property type="entry name" value="MFS general substrate transporter"/>
    <property type="match status" value="1"/>
</dbReference>
<evidence type="ECO:0000256" key="3">
    <source>
        <dbReference type="ARBA" id="ARBA00022475"/>
    </source>
</evidence>
<dbReference type="PANTHER" id="PTHR23517">
    <property type="entry name" value="RESISTANCE PROTEIN MDTM, PUTATIVE-RELATED-RELATED"/>
    <property type="match status" value="1"/>
</dbReference>
<name>A0A081R3P4_STROR</name>
<keyword evidence="6" id="KW-0472">Membrane</keyword>
<proteinExistence type="predicted"/>
<evidence type="ECO:0000313" key="7">
    <source>
        <dbReference type="EMBL" id="KEQ49817.1"/>
    </source>
</evidence>
<reference evidence="7 8" key="1">
    <citation type="submission" date="2014-05" db="EMBL/GenBank/DDBJ databases">
        <authorList>
            <person name="Daugherty S.C."/>
            <person name="Tallon L.J."/>
            <person name="Sadzewicz L."/>
            <person name="Kilian M."/>
            <person name="Tettelin H."/>
        </authorList>
    </citation>
    <scope>NUCLEOTIDE SEQUENCE [LARGE SCALE GENOMIC DNA]</scope>
    <source>
        <strain evidence="7 8">SK143</strain>
    </source>
</reference>
<evidence type="ECO:0000313" key="8">
    <source>
        <dbReference type="Proteomes" id="UP000028098"/>
    </source>
</evidence>
<evidence type="ECO:0000256" key="5">
    <source>
        <dbReference type="ARBA" id="ARBA00022989"/>
    </source>
</evidence>
<dbReference type="PATRIC" id="fig|1303.44.peg.1685"/>
<dbReference type="GO" id="GO:0022857">
    <property type="term" value="F:transmembrane transporter activity"/>
    <property type="evidence" value="ECO:0007669"/>
    <property type="project" value="InterPro"/>
</dbReference>
<dbReference type="PANTHER" id="PTHR23517:SF3">
    <property type="entry name" value="INTEGRAL MEMBRANE TRANSPORT PROTEIN"/>
    <property type="match status" value="1"/>
</dbReference>
<gene>
    <name evidence="7" type="ORF">SK143_1759</name>
</gene>
<dbReference type="InterPro" id="IPR036259">
    <property type="entry name" value="MFS_trans_sf"/>
</dbReference>
<keyword evidence="5" id="KW-1133">Transmembrane helix</keyword>
<dbReference type="AlphaFoldDB" id="A0A081R3P4"/>
<dbReference type="Gene3D" id="1.20.1250.20">
    <property type="entry name" value="MFS general substrate transporter like domains"/>
    <property type="match status" value="1"/>
</dbReference>
<dbReference type="Pfam" id="PF07690">
    <property type="entry name" value="MFS_1"/>
    <property type="match status" value="1"/>
</dbReference>
<evidence type="ECO:0000256" key="6">
    <source>
        <dbReference type="ARBA" id="ARBA00023136"/>
    </source>
</evidence>
<dbReference type="RefSeq" id="WP_000657470.1">
    <property type="nucleotide sequence ID" value="NZ_CP066041.1"/>
</dbReference>
<sequence>MKEFFALPKQIQMREWMSFVARILESAITPFMAMYYVQYFGAFWAGLLMITTKLIGFLAGLYGGHLADLWGRKKVIDWGNFGLASGYFLVLLANMPNHIFPFLTFVGMLLAETAGTFSWPAIDAMIIDLTDEQNRRFVYTISYWFVNVSVMLGAGLAGFFYDHHFFELLLVLTVISFLNFFLAWKYFSESKPANLVFEHGSSPLATVKNYVSVFQDKIFLLYTLGTVFNGVIWLQIDNYIPVHLKESFIASSIFGIHISGAKMLSIMVFINTLIIVCFITTANRLTKEMKLIPQFLLGSIIFDLGMLFTIVFRSFWALFLLAILYTMGELICMPPSQVLRAEMMNENKLGTYSGFLNMAQPLASILAGAMISISAATGAVGVWLVFIVCAVLGLLLIIRAAHLQGIANQL</sequence>